<keyword evidence="3" id="KW-1185">Reference proteome</keyword>
<evidence type="ECO:0000313" key="2">
    <source>
        <dbReference type="EMBL" id="MBF6024852.1"/>
    </source>
</evidence>
<organism evidence="2 3">
    <name type="scientific">Lysobacter niastensis</name>
    <dbReference type="NCBI Taxonomy" id="380629"/>
    <lineage>
        <taxon>Bacteria</taxon>
        <taxon>Pseudomonadati</taxon>
        <taxon>Pseudomonadota</taxon>
        <taxon>Gammaproteobacteria</taxon>
        <taxon>Lysobacterales</taxon>
        <taxon>Lysobacteraceae</taxon>
        <taxon>Lysobacter</taxon>
    </lineage>
</organism>
<protein>
    <submittedName>
        <fullName evidence="2">Heavy-metal-associated domain-containing protein</fullName>
    </submittedName>
</protein>
<comment type="caution">
    <text evidence="2">The sequence shown here is derived from an EMBL/GenBank/DDBJ whole genome shotgun (WGS) entry which is preliminary data.</text>
</comment>
<evidence type="ECO:0000259" key="1">
    <source>
        <dbReference type="PROSITE" id="PS50846"/>
    </source>
</evidence>
<name>A0ABS0BB07_9GAMM</name>
<dbReference type="InterPro" id="IPR036163">
    <property type="entry name" value="HMA_dom_sf"/>
</dbReference>
<dbReference type="InterPro" id="IPR006121">
    <property type="entry name" value="HMA_dom"/>
</dbReference>
<dbReference type="PROSITE" id="PS50846">
    <property type="entry name" value="HMA_2"/>
    <property type="match status" value="1"/>
</dbReference>
<dbReference type="EMBL" id="JADLZT010000006">
    <property type="protein sequence ID" value="MBF6024852.1"/>
    <property type="molecule type" value="Genomic_DNA"/>
</dbReference>
<sequence>MKLIVEGMTCGRCVRAITTAIQRLDPSALVHVDLTTEEVCIDSPLDVNSAVKAIHDEGYSVVSILGDDAPSDTAPANQGSCCGTCHA</sequence>
<evidence type="ECO:0000313" key="3">
    <source>
        <dbReference type="Proteomes" id="UP001429984"/>
    </source>
</evidence>
<dbReference type="RefSeq" id="WP_194931434.1">
    <property type="nucleotide sequence ID" value="NZ_JADLZT010000006.1"/>
</dbReference>
<proteinExistence type="predicted"/>
<accession>A0ABS0BB07</accession>
<dbReference type="Pfam" id="PF00403">
    <property type="entry name" value="HMA"/>
    <property type="match status" value="1"/>
</dbReference>
<gene>
    <name evidence="2" type="ORF">IU514_12530</name>
</gene>
<feature type="domain" description="HMA" evidence="1">
    <location>
        <begin position="1"/>
        <end position="62"/>
    </location>
</feature>
<dbReference type="Gene3D" id="3.30.70.100">
    <property type="match status" value="1"/>
</dbReference>
<dbReference type="Proteomes" id="UP001429984">
    <property type="component" value="Unassembled WGS sequence"/>
</dbReference>
<reference evidence="2 3" key="1">
    <citation type="submission" date="2020-11" db="EMBL/GenBank/DDBJ databases">
        <title>Draft Genome Sequence and Secondary Metabolite Biosynthetic Potential of the Lysobacter niastensis Type strain DSM 18481.</title>
        <authorList>
            <person name="Turrini P."/>
            <person name="Artuso I."/>
            <person name="Tescari M."/>
            <person name="Lugli G.A."/>
            <person name="Frangipani E."/>
            <person name="Ventura M."/>
            <person name="Visca P."/>
        </authorList>
    </citation>
    <scope>NUCLEOTIDE SEQUENCE [LARGE SCALE GENOMIC DNA]</scope>
    <source>
        <strain evidence="2 3">DSM 18481</strain>
    </source>
</reference>
<dbReference type="SUPFAM" id="SSF55008">
    <property type="entry name" value="HMA, heavy metal-associated domain"/>
    <property type="match status" value="1"/>
</dbReference>
<dbReference type="CDD" id="cd00371">
    <property type="entry name" value="HMA"/>
    <property type="match status" value="1"/>
</dbReference>